<protein>
    <submittedName>
        <fullName evidence="1">Uncharacterized protein</fullName>
    </submittedName>
</protein>
<accession>K3XBU3</accession>
<dbReference type="EMBL" id="GL376594">
    <property type="status" value="NOT_ANNOTATED_CDS"/>
    <property type="molecule type" value="Genomic_DNA"/>
</dbReference>
<keyword evidence="2" id="KW-1185">Reference proteome</keyword>
<dbReference type="EnsemblProtists" id="PYU1_T014692">
    <property type="protein sequence ID" value="PYU1_T014692"/>
    <property type="gene ID" value="PYU1_G014661"/>
</dbReference>
<reference evidence="2" key="1">
    <citation type="journal article" date="2010" name="Genome Biol.">
        <title>Genome sequence of the necrotrophic plant pathogen Pythium ultimum reveals original pathogenicity mechanisms and effector repertoire.</title>
        <authorList>
            <person name="Levesque C.A."/>
            <person name="Brouwer H."/>
            <person name="Cano L."/>
            <person name="Hamilton J.P."/>
            <person name="Holt C."/>
            <person name="Huitema E."/>
            <person name="Raffaele S."/>
            <person name="Robideau G.P."/>
            <person name="Thines M."/>
            <person name="Win J."/>
            <person name="Zerillo M.M."/>
            <person name="Beakes G.W."/>
            <person name="Boore J.L."/>
            <person name="Busam D."/>
            <person name="Dumas B."/>
            <person name="Ferriera S."/>
            <person name="Fuerstenberg S.I."/>
            <person name="Gachon C.M."/>
            <person name="Gaulin E."/>
            <person name="Govers F."/>
            <person name="Grenville-Briggs L."/>
            <person name="Horner N."/>
            <person name="Hostetler J."/>
            <person name="Jiang R.H."/>
            <person name="Johnson J."/>
            <person name="Krajaejun T."/>
            <person name="Lin H."/>
            <person name="Meijer H.J."/>
            <person name="Moore B."/>
            <person name="Morris P."/>
            <person name="Phuntmart V."/>
            <person name="Puiu D."/>
            <person name="Shetty J."/>
            <person name="Stajich J.E."/>
            <person name="Tripathy S."/>
            <person name="Wawra S."/>
            <person name="van West P."/>
            <person name="Whitty B.R."/>
            <person name="Coutinho P.M."/>
            <person name="Henrissat B."/>
            <person name="Martin F."/>
            <person name="Thomas P.D."/>
            <person name="Tyler B.M."/>
            <person name="De Vries R.P."/>
            <person name="Kamoun S."/>
            <person name="Yandell M."/>
            <person name="Tisserat N."/>
            <person name="Buell C.R."/>
        </authorList>
    </citation>
    <scope>NUCLEOTIDE SEQUENCE</scope>
    <source>
        <strain evidence="2">DAOM:BR144</strain>
    </source>
</reference>
<proteinExistence type="predicted"/>
<evidence type="ECO:0000313" key="2">
    <source>
        <dbReference type="Proteomes" id="UP000019132"/>
    </source>
</evidence>
<dbReference type="InParanoid" id="K3XBU3"/>
<name>K3XBU3_GLOUD</name>
<dbReference type="VEuPathDB" id="FungiDB:PYU1_G014661"/>
<dbReference type="HOGENOM" id="CLU_2781517_0_0_1"/>
<organism evidence="1 2">
    <name type="scientific">Globisporangium ultimum (strain ATCC 200006 / CBS 805.95 / DAOM BR144)</name>
    <name type="common">Pythium ultimum</name>
    <dbReference type="NCBI Taxonomy" id="431595"/>
    <lineage>
        <taxon>Eukaryota</taxon>
        <taxon>Sar</taxon>
        <taxon>Stramenopiles</taxon>
        <taxon>Oomycota</taxon>
        <taxon>Peronosporomycetes</taxon>
        <taxon>Pythiales</taxon>
        <taxon>Pythiaceae</taxon>
        <taxon>Globisporangium</taxon>
    </lineage>
</organism>
<evidence type="ECO:0000313" key="1">
    <source>
        <dbReference type="EnsemblProtists" id="PYU1_T014692"/>
    </source>
</evidence>
<reference evidence="2" key="2">
    <citation type="submission" date="2010-04" db="EMBL/GenBank/DDBJ databases">
        <authorList>
            <person name="Buell R."/>
            <person name="Hamilton J."/>
            <person name="Hostetler J."/>
        </authorList>
    </citation>
    <scope>NUCLEOTIDE SEQUENCE [LARGE SCALE GENOMIC DNA]</scope>
    <source>
        <strain evidence="2">DAOM:BR144</strain>
    </source>
</reference>
<reference evidence="1" key="3">
    <citation type="submission" date="2015-02" db="UniProtKB">
        <authorList>
            <consortium name="EnsemblProtists"/>
        </authorList>
    </citation>
    <scope>IDENTIFICATION</scope>
    <source>
        <strain evidence="1">DAOM BR144</strain>
    </source>
</reference>
<dbReference type="AlphaFoldDB" id="K3XBU3"/>
<sequence length="69" mass="7433">MDATVEGKQEASVEHMVVERDAHCRYAHELLSQMAYAGHMEAENGAPSKAAKKLRLSGPTTTAFTITAS</sequence>
<dbReference type="Proteomes" id="UP000019132">
    <property type="component" value="Unassembled WGS sequence"/>
</dbReference>